<dbReference type="Pfam" id="PF20065">
    <property type="entry name" value="DUF6464"/>
    <property type="match status" value="1"/>
</dbReference>
<keyword evidence="3" id="KW-1185">Reference proteome</keyword>
<dbReference type="RefSeq" id="WP_229640936.1">
    <property type="nucleotide sequence ID" value="NZ_JADWDC010000030.1"/>
</dbReference>
<evidence type="ECO:0000256" key="1">
    <source>
        <dbReference type="SAM" id="Phobius"/>
    </source>
</evidence>
<comment type="caution">
    <text evidence="2">The sequence shown here is derived from an EMBL/GenBank/DDBJ whole genome shotgun (WGS) entry which is preliminary data.</text>
</comment>
<keyword evidence="1" id="KW-1133">Transmembrane helix</keyword>
<accession>A0A964FHS9</accession>
<protein>
    <submittedName>
        <fullName evidence="2">Uncharacterized protein</fullName>
    </submittedName>
</protein>
<feature type="transmembrane region" description="Helical" evidence="1">
    <location>
        <begin position="6"/>
        <end position="30"/>
    </location>
</feature>
<reference evidence="2" key="1">
    <citation type="journal article" date="2021" name="Antonie Van Leeuwenhoek">
        <title>Draft genome and description of Waterburya agarophytonicola gen. nov. sp. nov. (Pleurocapsales, Cyanobacteria): a seaweed symbiont.</title>
        <authorList>
            <person name="Bonthond G."/>
            <person name="Shalygin S."/>
            <person name="Bayer T."/>
            <person name="Weinberger F."/>
        </authorList>
    </citation>
    <scope>NUCLEOTIDE SEQUENCE</scope>
    <source>
        <strain evidence="2">KI4</strain>
    </source>
</reference>
<keyword evidence="1" id="KW-0472">Membrane</keyword>
<sequence>MTTYFSAFVIKLALILLLSILPSLVYLLIFRKAKKRWQMRLRRAQVATSYQPERFSGSLYSHNRNLDLGDRRRPVTKYFIGDTSCINNAQSPYIRCAINPEGPCDECSHFEKR</sequence>
<proteinExistence type="predicted"/>
<gene>
    <name evidence="2" type="ORF">I4641_12865</name>
</gene>
<keyword evidence="1" id="KW-0812">Transmembrane</keyword>
<dbReference type="EMBL" id="JADWDC010000030">
    <property type="protein sequence ID" value="MCC0177869.1"/>
    <property type="molecule type" value="Genomic_DNA"/>
</dbReference>
<organism evidence="2 3">
    <name type="scientific">Waterburya agarophytonicola KI4</name>
    <dbReference type="NCBI Taxonomy" id="2874699"/>
    <lineage>
        <taxon>Bacteria</taxon>
        <taxon>Bacillati</taxon>
        <taxon>Cyanobacteriota</taxon>
        <taxon>Cyanophyceae</taxon>
        <taxon>Pleurocapsales</taxon>
        <taxon>Hyellaceae</taxon>
        <taxon>Waterburya</taxon>
        <taxon>Waterburya agarophytonicola</taxon>
    </lineage>
</organism>
<name>A0A964FHS9_9CYAN</name>
<dbReference type="AlphaFoldDB" id="A0A964FHS9"/>
<evidence type="ECO:0000313" key="3">
    <source>
        <dbReference type="Proteomes" id="UP000729733"/>
    </source>
</evidence>
<evidence type="ECO:0000313" key="2">
    <source>
        <dbReference type="EMBL" id="MCC0177869.1"/>
    </source>
</evidence>
<dbReference type="Proteomes" id="UP000729733">
    <property type="component" value="Unassembled WGS sequence"/>
</dbReference>
<dbReference type="InterPro" id="IPR045589">
    <property type="entry name" value="DUF6464"/>
</dbReference>